<dbReference type="EMBL" id="JACXJA010000053">
    <property type="protein sequence ID" value="MBD2866172.1"/>
    <property type="molecule type" value="Genomic_DNA"/>
</dbReference>
<evidence type="ECO:0000256" key="4">
    <source>
        <dbReference type="ARBA" id="ARBA00022692"/>
    </source>
</evidence>
<dbReference type="PANTHER" id="PTHR43744:SF9">
    <property type="entry name" value="POLYGALACTURONAN_RHAMNOGALACTURONAN TRANSPORT SYSTEM PERMEASE PROTEIN YTCP"/>
    <property type="match status" value="1"/>
</dbReference>
<reference evidence="9" key="1">
    <citation type="submission" date="2020-09" db="EMBL/GenBank/DDBJ databases">
        <title>A novel bacterium of genus Paenibacillus, isolated from South China Sea.</title>
        <authorList>
            <person name="Huang H."/>
            <person name="Mo K."/>
            <person name="Hu Y."/>
        </authorList>
    </citation>
    <scope>NUCLEOTIDE SEQUENCE</scope>
    <source>
        <strain evidence="9">IB182363</strain>
    </source>
</reference>
<feature type="transmembrane region" description="Helical" evidence="7">
    <location>
        <begin position="142"/>
        <end position="160"/>
    </location>
</feature>
<proteinExistence type="inferred from homology"/>
<dbReference type="AlphaFoldDB" id="A0A927CFU0"/>
<evidence type="ECO:0000313" key="9">
    <source>
        <dbReference type="EMBL" id="MBD2866172.1"/>
    </source>
</evidence>
<sequence length="291" mass="32615">MRRTHSDLAFQIVNYTLISAFTFICLFPFLNTFASAFSDNHAIQSGKVVFFPVGFTLDPMKAVFMDHSIIRALYITVFVTLVGTTAQMMFTILTAYPLSRRDLKYRAQMMNYILITMLFSGGLIPGYLLIKNLGMLNSLYAIIVPGLLSSFNLIVLRTFFQGLPDELREAAVMDGCSNIRYIVTCVVPLSIPAIATLSLFYAVGHWNSYFGPLLFIDNPDLHTLQVKLRAILLLSQHTVNINELTQQNALHLMEESLKSATIVFATVPILLVYPFLQKYFVKGVMIGAVKG</sequence>
<gene>
    <name evidence="9" type="ORF">IDH45_29780</name>
</gene>
<dbReference type="PANTHER" id="PTHR43744">
    <property type="entry name" value="ABC TRANSPORTER PERMEASE PROTEIN MG189-RELATED-RELATED"/>
    <property type="match status" value="1"/>
</dbReference>
<keyword evidence="5 7" id="KW-1133">Transmembrane helix</keyword>
<evidence type="ECO:0000256" key="3">
    <source>
        <dbReference type="ARBA" id="ARBA00022475"/>
    </source>
</evidence>
<dbReference type="Gene3D" id="1.10.3720.10">
    <property type="entry name" value="MetI-like"/>
    <property type="match status" value="1"/>
</dbReference>
<keyword evidence="10" id="KW-1185">Reference proteome</keyword>
<evidence type="ECO:0000256" key="2">
    <source>
        <dbReference type="ARBA" id="ARBA00022448"/>
    </source>
</evidence>
<evidence type="ECO:0000313" key="10">
    <source>
        <dbReference type="Proteomes" id="UP000639396"/>
    </source>
</evidence>
<dbReference type="Pfam" id="PF00528">
    <property type="entry name" value="BPD_transp_1"/>
    <property type="match status" value="1"/>
</dbReference>
<dbReference type="Proteomes" id="UP000639396">
    <property type="component" value="Unassembled WGS sequence"/>
</dbReference>
<protein>
    <submittedName>
        <fullName evidence="9">Carbohydrate ABC transporter permease</fullName>
    </submittedName>
</protein>
<organism evidence="9 10">
    <name type="scientific">Paenibacillus oceani</name>
    <dbReference type="NCBI Taxonomy" id="2772510"/>
    <lineage>
        <taxon>Bacteria</taxon>
        <taxon>Bacillati</taxon>
        <taxon>Bacillota</taxon>
        <taxon>Bacilli</taxon>
        <taxon>Bacillales</taxon>
        <taxon>Paenibacillaceae</taxon>
        <taxon>Paenibacillus</taxon>
    </lineage>
</organism>
<comment type="caution">
    <text evidence="9">The sequence shown here is derived from an EMBL/GenBank/DDBJ whole genome shotgun (WGS) entry which is preliminary data.</text>
</comment>
<keyword evidence="2 7" id="KW-0813">Transport</keyword>
<evidence type="ECO:0000256" key="5">
    <source>
        <dbReference type="ARBA" id="ARBA00022989"/>
    </source>
</evidence>
<keyword evidence="4 7" id="KW-0812">Transmembrane</keyword>
<evidence type="ECO:0000256" key="6">
    <source>
        <dbReference type="ARBA" id="ARBA00023136"/>
    </source>
</evidence>
<keyword evidence="3" id="KW-1003">Cell membrane</keyword>
<comment type="subcellular location">
    <subcellularLocation>
        <location evidence="1 7">Cell membrane</location>
        <topology evidence="1 7">Multi-pass membrane protein</topology>
    </subcellularLocation>
</comment>
<dbReference type="GO" id="GO:0005886">
    <property type="term" value="C:plasma membrane"/>
    <property type="evidence" value="ECO:0007669"/>
    <property type="project" value="UniProtKB-SubCell"/>
</dbReference>
<dbReference type="PROSITE" id="PS50928">
    <property type="entry name" value="ABC_TM1"/>
    <property type="match status" value="1"/>
</dbReference>
<evidence type="ECO:0000259" key="8">
    <source>
        <dbReference type="PROSITE" id="PS50928"/>
    </source>
</evidence>
<feature type="transmembrane region" description="Helical" evidence="7">
    <location>
        <begin position="110"/>
        <end position="130"/>
    </location>
</feature>
<name>A0A927CFU0_9BACL</name>
<feature type="transmembrane region" description="Helical" evidence="7">
    <location>
        <begin position="257"/>
        <end position="276"/>
    </location>
</feature>
<dbReference type="SUPFAM" id="SSF161098">
    <property type="entry name" value="MetI-like"/>
    <property type="match status" value="1"/>
</dbReference>
<evidence type="ECO:0000256" key="1">
    <source>
        <dbReference type="ARBA" id="ARBA00004651"/>
    </source>
</evidence>
<accession>A0A927CFU0</accession>
<feature type="transmembrane region" description="Helical" evidence="7">
    <location>
        <begin position="12"/>
        <end position="30"/>
    </location>
</feature>
<feature type="transmembrane region" description="Helical" evidence="7">
    <location>
        <begin position="72"/>
        <end position="98"/>
    </location>
</feature>
<dbReference type="GO" id="GO:0055085">
    <property type="term" value="P:transmembrane transport"/>
    <property type="evidence" value="ECO:0007669"/>
    <property type="project" value="InterPro"/>
</dbReference>
<comment type="similarity">
    <text evidence="7">Belongs to the binding-protein-dependent transport system permease family.</text>
</comment>
<dbReference type="CDD" id="cd06261">
    <property type="entry name" value="TM_PBP2"/>
    <property type="match status" value="1"/>
</dbReference>
<evidence type="ECO:0000256" key="7">
    <source>
        <dbReference type="RuleBase" id="RU363032"/>
    </source>
</evidence>
<keyword evidence="6 7" id="KW-0472">Membrane</keyword>
<feature type="transmembrane region" description="Helical" evidence="7">
    <location>
        <begin position="181"/>
        <end position="203"/>
    </location>
</feature>
<feature type="domain" description="ABC transmembrane type-1" evidence="8">
    <location>
        <begin position="73"/>
        <end position="276"/>
    </location>
</feature>
<dbReference type="InterPro" id="IPR035906">
    <property type="entry name" value="MetI-like_sf"/>
</dbReference>
<dbReference type="InterPro" id="IPR000515">
    <property type="entry name" value="MetI-like"/>
</dbReference>